<keyword evidence="1" id="KW-0732">Signal</keyword>
<dbReference type="AlphaFoldDB" id="A0A1M4T8G9"/>
<feature type="domain" description="LysM" evidence="2">
    <location>
        <begin position="158"/>
        <end position="201"/>
    </location>
</feature>
<dbReference type="SUPFAM" id="SSF54106">
    <property type="entry name" value="LysM domain"/>
    <property type="match status" value="3"/>
</dbReference>
<name>A0A1M4T8G9_9BACE</name>
<evidence type="ECO:0000259" key="2">
    <source>
        <dbReference type="PROSITE" id="PS51782"/>
    </source>
</evidence>
<dbReference type="GO" id="GO:0008932">
    <property type="term" value="F:lytic endotransglycosylase activity"/>
    <property type="evidence" value="ECO:0007669"/>
    <property type="project" value="TreeGrafter"/>
</dbReference>
<dbReference type="EMBL" id="FQTV01000001">
    <property type="protein sequence ID" value="SHE40710.1"/>
    <property type="molecule type" value="Genomic_DNA"/>
</dbReference>
<dbReference type="CDD" id="cd00118">
    <property type="entry name" value="LysM"/>
    <property type="match status" value="3"/>
</dbReference>
<dbReference type="Pfam" id="PF01476">
    <property type="entry name" value="LysM"/>
    <property type="match status" value="3"/>
</dbReference>
<dbReference type="PANTHER" id="PTHR33734">
    <property type="entry name" value="LYSM DOMAIN-CONTAINING GPI-ANCHORED PROTEIN 2"/>
    <property type="match status" value="1"/>
</dbReference>
<dbReference type="InterPro" id="IPR036779">
    <property type="entry name" value="LysM_dom_sf"/>
</dbReference>
<keyword evidence="4" id="KW-1185">Reference proteome</keyword>
<dbReference type="Proteomes" id="UP000184509">
    <property type="component" value="Unassembled WGS sequence"/>
</dbReference>
<sequence length="586" mass="66377">MNSLKSLYVALLFTGFSWSTVIAQESNSFFLHTIEKGQSLYSIASTYNVATVDIIKLNPGCSEKLIAGQKLRIPQSKTKKQSRQFHTIQSGETLYGLTVKYNVTAEDICEVNPGLSAENFKVGQVIVLPANSTIDSEKVKATKSQPAIRPAVEPKCKDMHKVKRKETIFSISQEYGVTQEELIAANPEIKKGLKKGEFICIPYPTPKVEAKVIPSDTELFNAKKNRDKKLSVIKAAVILPFMLDAGKKAESARMVEFYEGFLMAADSLKRKGTSLDIYTYDSGNSPASINAILAKEELKGMNIIFGPLYNNQIKPLAAFAKENNIKLVIPFSSKDNEVFNNPSVFQINTPQSYLYSEVYEHFMRKFTSPNIIFLDAEEKSGEKKEFINGFKHELLSNNITFKELKASHDAAVLSAALSSTKENVFIPTSGSNVTLIRLLPQLQLLARENPATSIHLFGYPEWQTYTQDHLEKFYELDTYFYSSFYTNNLLPETVKFISSYRKWYSKDMINTYPKFGMLGFDLGYFFLNALSEYGTGFEKHLSQNSFHPIQTGFNFQRVNNWGGFINKKVFFVNFSKNNELIKYDFE</sequence>
<evidence type="ECO:0000256" key="1">
    <source>
        <dbReference type="SAM" id="SignalP"/>
    </source>
</evidence>
<feature type="chain" id="PRO_5012928608" evidence="1">
    <location>
        <begin position="24"/>
        <end position="586"/>
    </location>
</feature>
<dbReference type="Gene3D" id="3.10.350.10">
    <property type="entry name" value="LysM domain"/>
    <property type="match status" value="3"/>
</dbReference>
<reference evidence="3 4" key="1">
    <citation type="submission" date="2016-11" db="EMBL/GenBank/DDBJ databases">
        <authorList>
            <person name="Jaros S."/>
            <person name="Januszkiewicz K."/>
            <person name="Wedrychowicz H."/>
        </authorList>
    </citation>
    <scope>NUCLEOTIDE SEQUENCE [LARGE SCALE GENOMIC DNA]</scope>
    <source>
        <strain evidence="3 4">DSM 26991</strain>
    </source>
</reference>
<dbReference type="SUPFAM" id="SSF53822">
    <property type="entry name" value="Periplasmic binding protein-like I"/>
    <property type="match status" value="1"/>
</dbReference>
<gene>
    <name evidence="3" type="ORF">SAMN05444405_101307</name>
</gene>
<organism evidence="3 4">
    <name type="scientific">Bacteroides luti</name>
    <dbReference type="NCBI Taxonomy" id="1297750"/>
    <lineage>
        <taxon>Bacteria</taxon>
        <taxon>Pseudomonadati</taxon>
        <taxon>Bacteroidota</taxon>
        <taxon>Bacteroidia</taxon>
        <taxon>Bacteroidales</taxon>
        <taxon>Bacteroidaceae</taxon>
        <taxon>Bacteroides</taxon>
    </lineage>
</organism>
<dbReference type="RefSeq" id="WP_073398820.1">
    <property type="nucleotide sequence ID" value="NZ_FQTV01000001.1"/>
</dbReference>
<dbReference type="InterPro" id="IPR018392">
    <property type="entry name" value="LysM"/>
</dbReference>
<feature type="domain" description="LysM" evidence="2">
    <location>
        <begin position="84"/>
        <end position="128"/>
    </location>
</feature>
<feature type="domain" description="LysM" evidence="2">
    <location>
        <begin position="30"/>
        <end position="73"/>
    </location>
</feature>
<accession>A0A1M4T8G9</accession>
<evidence type="ECO:0000313" key="4">
    <source>
        <dbReference type="Proteomes" id="UP000184509"/>
    </source>
</evidence>
<protein>
    <submittedName>
        <fullName evidence="3">LysM domain-containing protein</fullName>
    </submittedName>
</protein>
<dbReference type="InterPro" id="IPR028082">
    <property type="entry name" value="Peripla_BP_I"/>
</dbReference>
<dbReference type="PANTHER" id="PTHR33734:SF22">
    <property type="entry name" value="MEMBRANE-BOUND LYTIC MUREIN TRANSGLYCOSYLASE D"/>
    <property type="match status" value="1"/>
</dbReference>
<evidence type="ECO:0000313" key="3">
    <source>
        <dbReference type="EMBL" id="SHE40710.1"/>
    </source>
</evidence>
<feature type="signal peptide" evidence="1">
    <location>
        <begin position="1"/>
        <end position="23"/>
    </location>
</feature>
<dbReference type="Gene3D" id="3.40.50.2300">
    <property type="match status" value="2"/>
</dbReference>
<dbReference type="OrthoDB" id="2149800at2"/>
<dbReference type="STRING" id="1297750.SAMN05444405_101307"/>
<proteinExistence type="predicted"/>
<dbReference type="SMART" id="SM00257">
    <property type="entry name" value="LysM"/>
    <property type="match status" value="3"/>
</dbReference>
<dbReference type="PROSITE" id="PS51782">
    <property type="entry name" value="LYSM"/>
    <property type="match status" value="3"/>
</dbReference>